<name>A0A9P9I724_9HYPO</name>
<gene>
    <name evidence="4" type="ORF">EDB81DRAFT_704339</name>
</gene>
<evidence type="ECO:0000256" key="2">
    <source>
        <dbReference type="SAM" id="Phobius"/>
    </source>
</evidence>
<dbReference type="EMBL" id="JAGMUV010000046">
    <property type="protein sequence ID" value="KAH7110283.1"/>
    <property type="molecule type" value="Genomic_DNA"/>
</dbReference>
<evidence type="ECO:0000313" key="4">
    <source>
        <dbReference type="EMBL" id="KAH7110283.1"/>
    </source>
</evidence>
<dbReference type="OrthoDB" id="3630276at2759"/>
<keyword evidence="2" id="KW-0472">Membrane</keyword>
<keyword evidence="2" id="KW-1133">Transmembrane helix</keyword>
<keyword evidence="3" id="KW-0732">Signal</keyword>
<evidence type="ECO:0000256" key="3">
    <source>
        <dbReference type="SAM" id="SignalP"/>
    </source>
</evidence>
<sequence length="245" mass="26367">MDFVQIFTALFAIIATSRANNCYVQYSASLPGYSTCGKPGTIDDCLSQLQDLNERDVNRCYIIAGCSVDEAEDEAKFAIQRCRQLSINELKRRDTTGIDSDDHITTADGDSSTEDAPSANASSVDISRTACFTTSTKYIDVCDVHTTGGHAETATCTKAKSLSSTCAGNRICTTNAKREDICMEKQGMGIEGVVVGTIFGAAIIVGFFYIFFTCFRASKKQKIIASKAPSTDTSCTPLIPKELAT</sequence>
<dbReference type="Proteomes" id="UP000738349">
    <property type="component" value="Unassembled WGS sequence"/>
</dbReference>
<evidence type="ECO:0000256" key="1">
    <source>
        <dbReference type="SAM" id="MobiDB-lite"/>
    </source>
</evidence>
<dbReference type="AlphaFoldDB" id="A0A9P9I724"/>
<protein>
    <submittedName>
        <fullName evidence="4">Uncharacterized protein</fullName>
    </submittedName>
</protein>
<feature type="region of interest" description="Disordered" evidence="1">
    <location>
        <begin position="97"/>
        <end position="121"/>
    </location>
</feature>
<feature type="transmembrane region" description="Helical" evidence="2">
    <location>
        <begin position="192"/>
        <end position="212"/>
    </location>
</feature>
<evidence type="ECO:0000313" key="5">
    <source>
        <dbReference type="Proteomes" id="UP000738349"/>
    </source>
</evidence>
<feature type="chain" id="PRO_5040227296" evidence="3">
    <location>
        <begin position="20"/>
        <end position="245"/>
    </location>
</feature>
<keyword evidence="5" id="KW-1185">Reference proteome</keyword>
<reference evidence="4" key="1">
    <citation type="journal article" date="2021" name="Nat. Commun.">
        <title>Genetic determinants of endophytism in the Arabidopsis root mycobiome.</title>
        <authorList>
            <person name="Mesny F."/>
            <person name="Miyauchi S."/>
            <person name="Thiergart T."/>
            <person name="Pickel B."/>
            <person name="Atanasova L."/>
            <person name="Karlsson M."/>
            <person name="Huettel B."/>
            <person name="Barry K.W."/>
            <person name="Haridas S."/>
            <person name="Chen C."/>
            <person name="Bauer D."/>
            <person name="Andreopoulos W."/>
            <person name="Pangilinan J."/>
            <person name="LaButti K."/>
            <person name="Riley R."/>
            <person name="Lipzen A."/>
            <person name="Clum A."/>
            <person name="Drula E."/>
            <person name="Henrissat B."/>
            <person name="Kohler A."/>
            <person name="Grigoriev I.V."/>
            <person name="Martin F.M."/>
            <person name="Hacquard S."/>
        </authorList>
    </citation>
    <scope>NUCLEOTIDE SEQUENCE</scope>
    <source>
        <strain evidence="4">MPI-CAGE-AT-0147</strain>
    </source>
</reference>
<feature type="signal peptide" evidence="3">
    <location>
        <begin position="1"/>
        <end position="19"/>
    </location>
</feature>
<proteinExistence type="predicted"/>
<comment type="caution">
    <text evidence="4">The sequence shown here is derived from an EMBL/GenBank/DDBJ whole genome shotgun (WGS) entry which is preliminary data.</text>
</comment>
<accession>A0A9P9I724</accession>
<keyword evidence="2" id="KW-0812">Transmembrane</keyword>
<organism evidence="4 5">
    <name type="scientific">Dactylonectria macrodidyma</name>
    <dbReference type="NCBI Taxonomy" id="307937"/>
    <lineage>
        <taxon>Eukaryota</taxon>
        <taxon>Fungi</taxon>
        <taxon>Dikarya</taxon>
        <taxon>Ascomycota</taxon>
        <taxon>Pezizomycotina</taxon>
        <taxon>Sordariomycetes</taxon>
        <taxon>Hypocreomycetidae</taxon>
        <taxon>Hypocreales</taxon>
        <taxon>Nectriaceae</taxon>
        <taxon>Dactylonectria</taxon>
    </lineage>
</organism>